<feature type="region of interest" description="Disordered" evidence="1">
    <location>
        <begin position="28"/>
        <end position="56"/>
    </location>
</feature>
<sequence length="209" mass="23699">MYRARLPVNELPRMCCWKSKLTPNSYDSAEVLDDPQGTARVHQRSVPTSRRPPHNHRAFCDHDDMLRQLLYHVEKLSDKYEEINKKVDTIMNWIRPSQHLDRDYSFGANGVFGTEGDNHEEVEREMEEGDTIRETGVGRVVGEFEGGCTVMETVARGIESEAKTGEIRREAIAKNIENEAVAGSIEREPEGGGAMIDTIVYRISLVSTY</sequence>
<dbReference type="Gramene" id="OE9A027998T1">
    <property type="protein sequence ID" value="OE9A027998C1"/>
    <property type="gene ID" value="OE9A027998"/>
</dbReference>
<dbReference type="OrthoDB" id="925325at2759"/>
<protein>
    <submittedName>
        <fullName evidence="2">Uncharacterized protein</fullName>
    </submittedName>
</protein>
<keyword evidence="3" id="KW-1185">Reference proteome</keyword>
<organism evidence="2 3">
    <name type="scientific">Olea europaea subsp. europaea</name>
    <dbReference type="NCBI Taxonomy" id="158383"/>
    <lineage>
        <taxon>Eukaryota</taxon>
        <taxon>Viridiplantae</taxon>
        <taxon>Streptophyta</taxon>
        <taxon>Embryophyta</taxon>
        <taxon>Tracheophyta</taxon>
        <taxon>Spermatophyta</taxon>
        <taxon>Magnoliopsida</taxon>
        <taxon>eudicotyledons</taxon>
        <taxon>Gunneridae</taxon>
        <taxon>Pentapetalae</taxon>
        <taxon>asterids</taxon>
        <taxon>lamiids</taxon>
        <taxon>Lamiales</taxon>
        <taxon>Oleaceae</taxon>
        <taxon>Oleeae</taxon>
        <taxon>Olea</taxon>
    </lineage>
</organism>
<dbReference type="AlphaFoldDB" id="A0A8S0U8L6"/>
<dbReference type="EMBL" id="CACTIH010007458">
    <property type="protein sequence ID" value="CAA3013936.1"/>
    <property type="molecule type" value="Genomic_DNA"/>
</dbReference>
<evidence type="ECO:0000313" key="2">
    <source>
        <dbReference type="EMBL" id="CAA3013936.1"/>
    </source>
</evidence>
<comment type="caution">
    <text evidence="2">The sequence shown here is derived from an EMBL/GenBank/DDBJ whole genome shotgun (WGS) entry which is preliminary data.</text>
</comment>
<evidence type="ECO:0000256" key="1">
    <source>
        <dbReference type="SAM" id="MobiDB-lite"/>
    </source>
</evidence>
<name>A0A8S0U8L6_OLEEU</name>
<proteinExistence type="predicted"/>
<accession>A0A8S0U8L6</accession>
<dbReference type="Proteomes" id="UP000594638">
    <property type="component" value="Unassembled WGS sequence"/>
</dbReference>
<gene>
    <name evidence="2" type="ORF">OLEA9_A027998</name>
</gene>
<evidence type="ECO:0000313" key="3">
    <source>
        <dbReference type="Proteomes" id="UP000594638"/>
    </source>
</evidence>
<reference evidence="2 3" key="1">
    <citation type="submission" date="2019-12" db="EMBL/GenBank/DDBJ databases">
        <authorList>
            <person name="Alioto T."/>
            <person name="Alioto T."/>
            <person name="Gomez Garrido J."/>
        </authorList>
    </citation>
    <scope>NUCLEOTIDE SEQUENCE [LARGE SCALE GENOMIC DNA]</scope>
</reference>